<protein>
    <submittedName>
        <fullName evidence="4">GNAT family N-acetyltransferase</fullName>
    </submittedName>
</protein>
<accession>A0ABX6AWL2</accession>
<evidence type="ECO:0000256" key="2">
    <source>
        <dbReference type="ARBA" id="ARBA00023315"/>
    </source>
</evidence>
<reference evidence="4 5" key="1">
    <citation type="submission" date="2017-09" db="EMBL/GenBank/DDBJ databases">
        <authorList>
            <person name="Lee N."/>
            <person name="Cho B.-K."/>
        </authorList>
    </citation>
    <scope>NUCLEOTIDE SEQUENCE [LARGE SCALE GENOMIC DNA]</scope>
    <source>
        <strain evidence="4 5">ATCC 13879</strain>
    </source>
</reference>
<sequence>MGTTRSGEAVGTAFGEYAVRPVRVGEWAAVKALRLAALRDPVADIAFLDTYEKAVAQPDTHWRERTARAAEGADGMRQFIAGTADGTLVGTVTVLVEEPGTTDLAGFPVERRQGHLVGVFVRPGHRGKGLTEVLFEAALEWAWEVGVERVRLIVHPDNARALGFYRKAGFVESGITLPLAGNPDGHELEMVIER</sequence>
<dbReference type="InterPro" id="IPR000182">
    <property type="entry name" value="GNAT_dom"/>
</dbReference>
<dbReference type="InterPro" id="IPR016181">
    <property type="entry name" value="Acyl_CoA_acyltransferase"/>
</dbReference>
<dbReference type="InterPro" id="IPR050832">
    <property type="entry name" value="Bact_Acetyltransf"/>
</dbReference>
<evidence type="ECO:0000313" key="4">
    <source>
        <dbReference type="EMBL" id="QEV07132.1"/>
    </source>
</evidence>
<evidence type="ECO:0000313" key="5">
    <source>
        <dbReference type="Proteomes" id="UP000326041"/>
    </source>
</evidence>
<name>A0ABX6AWL2_9ACTN</name>
<dbReference type="CDD" id="cd04301">
    <property type="entry name" value="NAT_SF"/>
    <property type="match status" value="1"/>
</dbReference>
<organism evidence="4 5">
    <name type="scientific">Streptomyces prasinus</name>
    <dbReference type="NCBI Taxonomy" id="67345"/>
    <lineage>
        <taxon>Bacteria</taxon>
        <taxon>Bacillati</taxon>
        <taxon>Actinomycetota</taxon>
        <taxon>Actinomycetes</taxon>
        <taxon>Kitasatosporales</taxon>
        <taxon>Streptomycetaceae</taxon>
        <taxon>Streptomyces</taxon>
    </lineage>
</organism>
<dbReference type="PROSITE" id="PS51186">
    <property type="entry name" value="GNAT"/>
    <property type="match status" value="1"/>
</dbReference>
<keyword evidence="1" id="KW-0808">Transferase</keyword>
<dbReference type="EMBL" id="CP023697">
    <property type="protein sequence ID" value="QEV07132.1"/>
    <property type="molecule type" value="Genomic_DNA"/>
</dbReference>
<dbReference type="SUPFAM" id="SSF55729">
    <property type="entry name" value="Acyl-CoA N-acyltransferases (Nat)"/>
    <property type="match status" value="1"/>
</dbReference>
<keyword evidence="2" id="KW-0012">Acyltransferase</keyword>
<dbReference type="Gene3D" id="3.40.630.30">
    <property type="match status" value="1"/>
</dbReference>
<dbReference type="Pfam" id="PF00583">
    <property type="entry name" value="Acetyltransf_1"/>
    <property type="match status" value="1"/>
</dbReference>
<evidence type="ECO:0000256" key="1">
    <source>
        <dbReference type="ARBA" id="ARBA00022679"/>
    </source>
</evidence>
<proteinExistence type="predicted"/>
<dbReference type="PANTHER" id="PTHR43877">
    <property type="entry name" value="AMINOALKYLPHOSPHONATE N-ACETYLTRANSFERASE-RELATED-RELATED"/>
    <property type="match status" value="1"/>
</dbReference>
<feature type="domain" description="N-acetyltransferase" evidence="3">
    <location>
        <begin position="17"/>
        <end position="194"/>
    </location>
</feature>
<keyword evidence="5" id="KW-1185">Reference proteome</keyword>
<evidence type="ECO:0000259" key="3">
    <source>
        <dbReference type="PROSITE" id="PS51186"/>
    </source>
</evidence>
<gene>
    <name evidence="4" type="ORF">CP972_17090</name>
</gene>
<dbReference type="Proteomes" id="UP000326041">
    <property type="component" value="Chromosome"/>
</dbReference>